<protein>
    <recommendedName>
        <fullName evidence="4">EF-hand domain-containing protein</fullName>
    </recommendedName>
</protein>
<dbReference type="SMART" id="SM00394">
    <property type="entry name" value="RIIa"/>
    <property type="match status" value="1"/>
</dbReference>
<dbReference type="Pfam" id="PF02197">
    <property type="entry name" value="RIIa"/>
    <property type="match status" value="1"/>
</dbReference>
<sequence>MSSKFARQFEIPRGFPDVLKAFAREALRTQPEDIYAFGADYFERKANGLPDVQPLGVDAKRDEPSVEFDLEQLENVLSEMFRECDADNSGTIDAEEFKVLMEALSQRFRIPKDDMILFFSEADQDASGKIDWNEFLPLALQIASTMSAKKRVAADRRTATENAANFMVHGMNKEELTGLIDHLFRAFDQDNSGTLSRREINNILFHVDIDKDGHVSYKEFIPVAFDIILRMTELRLLNEDVEHESLAQMLNDLFISADLELTGMLPVDDVRDLLHRVRLGLSRLQICAVMSEAEVTSDGMIPYQPFIPRAAALIISLLDFEKSCLGAKESDHTGTEAAERFFRALDEALPDGEAAMGAKELLDRLKRMQENAGLADREVAALLNAAPRFQDGLCDVEELKALSWPLIRHMRLSQHLFRDGGGTAGGVDVRAN</sequence>
<feature type="domain" description="EF-hand" evidence="4">
    <location>
        <begin position="72"/>
        <end position="107"/>
    </location>
</feature>
<proteinExistence type="predicted"/>
<dbReference type="AlphaFoldDB" id="A0A0G4G9I1"/>
<dbReference type="SMART" id="SM00054">
    <property type="entry name" value="EFh"/>
    <property type="match status" value="3"/>
</dbReference>
<reference evidence="5" key="1">
    <citation type="submission" date="2014-11" db="EMBL/GenBank/DDBJ databases">
        <authorList>
            <person name="Otto D Thomas"/>
            <person name="Naeem Raeece"/>
        </authorList>
    </citation>
    <scope>NUCLEOTIDE SEQUENCE</scope>
</reference>
<dbReference type="InterPro" id="IPR011992">
    <property type="entry name" value="EF-hand-dom_pair"/>
</dbReference>
<dbReference type="CDD" id="cd00051">
    <property type="entry name" value="EFh"/>
    <property type="match status" value="1"/>
</dbReference>
<dbReference type="SUPFAM" id="SSF47391">
    <property type="entry name" value="Dimerization-anchoring domain of cAMP-dependent PK regulatory subunit"/>
    <property type="match status" value="1"/>
</dbReference>
<dbReference type="SUPFAM" id="SSF47473">
    <property type="entry name" value="EF-hand"/>
    <property type="match status" value="2"/>
</dbReference>
<dbReference type="Pfam" id="PF13833">
    <property type="entry name" value="EF-hand_8"/>
    <property type="match status" value="1"/>
</dbReference>
<dbReference type="Pfam" id="PF13499">
    <property type="entry name" value="EF-hand_7"/>
    <property type="match status" value="1"/>
</dbReference>
<dbReference type="PROSITE" id="PS00018">
    <property type="entry name" value="EF_HAND_1"/>
    <property type="match status" value="3"/>
</dbReference>
<dbReference type="CDD" id="cd22984">
    <property type="entry name" value="DD_CrRSP7-like"/>
    <property type="match status" value="1"/>
</dbReference>
<dbReference type="Gene3D" id="1.10.238.10">
    <property type="entry name" value="EF-hand"/>
    <property type="match status" value="3"/>
</dbReference>
<name>A0A0G4G9I1_9ALVE</name>
<keyword evidence="3" id="KW-0106">Calcium</keyword>
<dbReference type="VEuPathDB" id="CryptoDB:Cvel_20867"/>
<evidence type="ECO:0000256" key="2">
    <source>
        <dbReference type="ARBA" id="ARBA00022737"/>
    </source>
</evidence>
<dbReference type="PANTHER" id="PTHR45942">
    <property type="entry name" value="PROTEIN PHOSPATASE 3 REGULATORY SUBUNIT B ALPHA ISOFORM TYPE 1"/>
    <property type="match status" value="1"/>
</dbReference>
<dbReference type="InterPro" id="IPR018247">
    <property type="entry name" value="EF_Hand_1_Ca_BS"/>
</dbReference>
<keyword evidence="2" id="KW-0677">Repeat</keyword>
<organism evidence="5">
    <name type="scientific">Chromera velia CCMP2878</name>
    <dbReference type="NCBI Taxonomy" id="1169474"/>
    <lineage>
        <taxon>Eukaryota</taxon>
        <taxon>Sar</taxon>
        <taxon>Alveolata</taxon>
        <taxon>Colpodellida</taxon>
        <taxon>Chromeraceae</taxon>
        <taxon>Chromera</taxon>
    </lineage>
</organism>
<feature type="domain" description="EF-hand" evidence="4">
    <location>
        <begin position="175"/>
        <end position="210"/>
    </location>
</feature>
<accession>A0A0G4G9I1</accession>
<gene>
    <name evidence="5" type="ORF">Cvel_20867</name>
</gene>
<evidence type="ECO:0000313" key="5">
    <source>
        <dbReference type="EMBL" id="CEM25551.1"/>
    </source>
</evidence>
<evidence type="ECO:0000259" key="4">
    <source>
        <dbReference type="PROSITE" id="PS50222"/>
    </source>
</evidence>
<dbReference type="Gene3D" id="1.20.890.10">
    <property type="entry name" value="cAMP-dependent protein kinase regulatory subunit, dimerization-anchoring domain"/>
    <property type="match status" value="1"/>
</dbReference>
<dbReference type="PROSITE" id="PS50222">
    <property type="entry name" value="EF_HAND_2"/>
    <property type="match status" value="3"/>
</dbReference>
<dbReference type="EMBL" id="CDMZ01001007">
    <property type="protein sequence ID" value="CEM25551.1"/>
    <property type="molecule type" value="Genomic_DNA"/>
</dbReference>
<dbReference type="PhylomeDB" id="A0A0G4G9I1"/>
<dbReference type="InterPro" id="IPR002048">
    <property type="entry name" value="EF_hand_dom"/>
</dbReference>
<dbReference type="InterPro" id="IPR003117">
    <property type="entry name" value="cAMP_dep_PK_reg_su_I/II_a/b"/>
</dbReference>
<evidence type="ECO:0000256" key="1">
    <source>
        <dbReference type="ARBA" id="ARBA00022723"/>
    </source>
</evidence>
<dbReference type="GO" id="GO:0005509">
    <property type="term" value="F:calcium ion binding"/>
    <property type="evidence" value="ECO:0007669"/>
    <property type="project" value="InterPro"/>
</dbReference>
<keyword evidence="1" id="KW-0479">Metal-binding</keyword>
<feature type="domain" description="EF-hand" evidence="4">
    <location>
        <begin position="110"/>
        <end position="145"/>
    </location>
</feature>
<evidence type="ECO:0000256" key="3">
    <source>
        <dbReference type="ARBA" id="ARBA00022837"/>
    </source>
</evidence>